<protein>
    <submittedName>
        <fullName evidence="6">Group 1 truncated hemoglobin</fullName>
    </submittedName>
</protein>
<dbReference type="InterPro" id="IPR009050">
    <property type="entry name" value="Globin-like_sf"/>
</dbReference>
<dbReference type="GO" id="GO:0046872">
    <property type="term" value="F:metal ion binding"/>
    <property type="evidence" value="ECO:0007669"/>
    <property type="project" value="UniProtKB-KW"/>
</dbReference>
<evidence type="ECO:0000256" key="4">
    <source>
        <dbReference type="ARBA" id="ARBA00022723"/>
    </source>
</evidence>
<keyword evidence="3" id="KW-0349">Heme</keyword>
<name>A0ABD5Q9P4_9EURY</name>
<dbReference type="InterPro" id="IPR001486">
    <property type="entry name" value="Hemoglobin_trunc"/>
</dbReference>
<keyword evidence="4" id="KW-0479">Metal-binding</keyword>
<dbReference type="Pfam" id="PF01152">
    <property type="entry name" value="Bac_globin"/>
    <property type="match status" value="1"/>
</dbReference>
<sequence>MTDETLYERLGGRESIATVVDSFYEKVLDDERVAGYFDGIDMERQRIHQTQFLSAVTGGPVEYTGDEMASAHDHLDIAPEEFEAIATHLDRTLAEFEVSEDDREAVMDAVYGYEEAIVTAR</sequence>
<evidence type="ECO:0000256" key="5">
    <source>
        <dbReference type="ARBA" id="ARBA00023004"/>
    </source>
</evidence>
<dbReference type="AlphaFoldDB" id="A0ABD5Q9P4"/>
<proteinExistence type="inferred from homology"/>
<comment type="similarity">
    <text evidence="1">Belongs to the truncated hemoglobin family. Group I subfamily.</text>
</comment>
<comment type="caution">
    <text evidence="6">The sequence shown here is derived from an EMBL/GenBank/DDBJ whole genome shotgun (WGS) entry which is preliminary data.</text>
</comment>
<evidence type="ECO:0000256" key="3">
    <source>
        <dbReference type="ARBA" id="ARBA00022617"/>
    </source>
</evidence>
<keyword evidence="5" id="KW-0408">Iron</keyword>
<evidence type="ECO:0000313" key="7">
    <source>
        <dbReference type="Proteomes" id="UP001595925"/>
    </source>
</evidence>
<dbReference type="Gene3D" id="1.10.490.10">
    <property type="entry name" value="Globins"/>
    <property type="match status" value="1"/>
</dbReference>
<accession>A0ABD5Q9P4</accession>
<keyword evidence="2" id="KW-0813">Transport</keyword>
<dbReference type="PIRSF" id="PIRSF002030">
    <property type="entry name" value="Globin_Protozoa/Cyanobacteria"/>
    <property type="match status" value="1"/>
</dbReference>
<reference evidence="6 7" key="1">
    <citation type="journal article" date="2019" name="Int. J. Syst. Evol. Microbiol.">
        <title>The Global Catalogue of Microorganisms (GCM) 10K type strain sequencing project: providing services to taxonomists for standard genome sequencing and annotation.</title>
        <authorList>
            <consortium name="The Broad Institute Genomics Platform"/>
            <consortium name="The Broad Institute Genome Sequencing Center for Infectious Disease"/>
            <person name="Wu L."/>
            <person name="Ma J."/>
        </authorList>
    </citation>
    <scope>NUCLEOTIDE SEQUENCE [LARGE SCALE GENOMIC DNA]</scope>
    <source>
        <strain evidence="6 7">CGMCC 1.15824</strain>
    </source>
</reference>
<dbReference type="InterPro" id="IPR016339">
    <property type="entry name" value="Hemoglobin_trunc_I"/>
</dbReference>
<evidence type="ECO:0000313" key="6">
    <source>
        <dbReference type="EMBL" id="MFC4986388.1"/>
    </source>
</evidence>
<dbReference type="Proteomes" id="UP001595925">
    <property type="component" value="Unassembled WGS sequence"/>
</dbReference>
<dbReference type="SUPFAM" id="SSF46458">
    <property type="entry name" value="Globin-like"/>
    <property type="match status" value="1"/>
</dbReference>
<gene>
    <name evidence="6" type="ORF">ACFPFO_01070</name>
</gene>
<keyword evidence="7" id="KW-1185">Reference proteome</keyword>
<dbReference type="EMBL" id="JBHSJG010000004">
    <property type="protein sequence ID" value="MFC4986388.1"/>
    <property type="molecule type" value="Genomic_DNA"/>
</dbReference>
<dbReference type="RefSeq" id="WP_114577817.1">
    <property type="nucleotide sequence ID" value="NZ_JAIVEF010000012.1"/>
</dbReference>
<evidence type="ECO:0000256" key="1">
    <source>
        <dbReference type="ARBA" id="ARBA00009660"/>
    </source>
</evidence>
<organism evidence="6 7">
    <name type="scientific">Saliphagus infecundisoli</name>
    <dbReference type="NCBI Taxonomy" id="1849069"/>
    <lineage>
        <taxon>Archaea</taxon>
        <taxon>Methanobacteriati</taxon>
        <taxon>Methanobacteriota</taxon>
        <taxon>Stenosarchaea group</taxon>
        <taxon>Halobacteria</taxon>
        <taxon>Halobacteriales</taxon>
        <taxon>Natrialbaceae</taxon>
        <taxon>Saliphagus</taxon>
    </lineage>
</organism>
<dbReference type="CDD" id="cd00454">
    <property type="entry name" value="TrHb1_N"/>
    <property type="match status" value="1"/>
</dbReference>
<evidence type="ECO:0000256" key="2">
    <source>
        <dbReference type="ARBA" id="ARBA00022448"/>
    </source>
</evidence>
<dbReference type="InterPro" id="IPR012292">
    <property type="entry name" value="Globin/Proto"/>
</dbReference>